<evidence type="ECO:0000256" key="8">
    <source>
        <dbReference type="PIRSR" id="PIRSR001589-2"/>
    </source>
</evidence>
<dbReference type="PIRSF" id="PIRSF001589">
    <property type="entry name" value="Asn_synthetase_glu-h"/>
    <property type="match status" value="1"/>
</dbReference>
<comment type="pathway">
    <text evidence="1">Amino-acid biosynthesis; L-asparagine biosynthesis; L-asparagine from L-aspartate (L-Gln route): step 1/1.</text>
</comment>
<dbReference type="EC" id="6.3.5.4" evidence="3"/>
<evidence type="ECO:0000256" key="3">
    <source>
        <dbReference type="ARBA" id="ARBA00012737"/>
    </source>
</evidence>
<dbReference type="InterPro" id="IPR014729">
    <property type="entry name" value="Rossmann-like_a/b/a_fold"/>
</dbReference>
<evidence type="ECO:0000313" key="10">
    <source>
        <dbReference type="Proteomes" id="UP000032047"/>
    </source>
</evidence>
<evidence type="ECO:0000313" key="9">
    <source>
        <dbReference type="EMBL" id="KIP20012.1"/>
    </source>
</evidence>
<protein>
    <recommendedName>
        <fullName evidence="3">asparagine synthase (glutamine-hydrolyzing)</fullName>
        <ecNumber evidence="3">6.3.5.4</ecNumber>
    </recommendedName>
</protein>
<evidence type="ECO:0000256" key="5">
    <source>
        <dbReference type="ARBA" id="ARBA00022840"/>
    </source>
</evidence>
<dbReference type="GO" id="GO:0004066">
    <property type="term" value="F:asparagine synthase (glutamine-hydrolyzing) activity"/>
    <property type="evidence" value="ECO:0007669"/>
    <property type="project" value="UniProtKB-EC"/>
</dbReference>
<dbReference type="InterPro" id="IPR051786">
    <property type="entry name" value="ASN_synthetase/amidase"/>
</dbReference>
<dbReference type="Gene3D" id="3.60.20.10">
    <property type="entry name" value="Glutamine Phosphoribosylpyrophosphate, subunit 1, domain 1"/>
    <property type="match status" value="1"/>
</dbReference>
<dbReference type="RefSeq" id="WP_012573940.1">
    <property type="nucleotide sequence ID" value="NZ_JARLVT010000033.1"/>
</dbReference>
<dbReference type="PANTHER" id="PTHR43284">
    <property type="entry name" value="ASPARAGINE SYNTHETASE (GLUTAMINE-HYDROLYZING)"/>
    <property type="match status" value="1"/>
</dbReference>
<gene>
    <name evidence="9" type="ORF">JV16_02823</name>
</gene>
<dbReference type="InterPro" id="IPR001962">
    <property type="entry name" value="Asn_synthase"/>
</dbReference>
<organism evidence="9 10">
    <name type="scientific">Anoxybacillus ayderensis</name>
    <dbReference type="NCBI Taxonomy" id="265546"/>
    <lineage>
        <taxon>Bacteria</taxon>
        <taxon>Bacillati</taxon>
        <taxon>Bacillota</taxon>
        <taxon>Bacilli</taxon>
        <taxon>Bacillales</taxon>
        <taxon>Anoxybacillaceae</taxon>
        <taxon>Anoxybacillus</taxon>
    </lineage>
</organism>
<dbReference type="AlphaFoldDB" id="A0A0D0HL34"/>
<keyword evidence="4 8" id="KW-0547">Nucleotide-binding</keyword>
<dbReference type="Pfam" id="PF00733">
    <property type="entry name" value="Asn_synthase"/>
    <property type="match status" value="2"/>
</dbReference>
<proteinExistence type="inferred from homology"/>
<dbReference type="InterPro" id="IPR029055">
    <property type="entry name" value="Ntn_hydrolases_N"/>
</dbReference>
<comment type="catalytic activity">
    <reaction evidence="7">
        <text>L-aspartate + L-glutamine + ATP + H2O = L-asparagine + L-glutamate + AMP + diphosphate + H(+)</text>
        <dbReference type="Rhea" id="RHEA:12228"/>
        <dbReference type="ChEBI" id="CHEBI:15377"/>
        <dbReference type="ChEBI" id="CHEBI:15378"/>
        <dbReference type="ChEBI" id="CHEBI:29985"/>
        <dbReference type="ChEBI" id="CHEBI:29991"/>
        <dbReference type="ChEBI" id="CHEBI:30616"/>
        <dbReference type="ChEBI" id="CHEBI:33019"/>
        <dbReference type="ChEBI" id="CHEBI:58048"/>
        <dbReference type="ChEBI" id="CHEBI:58359"/>
        <dbReference type="ChEBI" id="CHEBI:456215"/>
        <dbReference type="EC" id="6.3.5.4"/>
    </reaction>
</comment>
<comment type="similarity">
    <text evidence="2">Belongs to the asparagine synthetase family.</text>
</comment>
<dbReference type="InterPro" id="IPR006426">
    <property type="entry name" value="Asn_synth_AEB"/>
</dbReference>
<dbReference type="InterPro" id="IPR017932">
    <property type="entry name" value="GATase_2_dom"/>
</dbReference>
<dbReference type="PANTHER" id="PTHR43284:SF1">
    <property type="entry name" value="ASPARAGINE SYNTHETASE"/>
    <property type="match status" value="1"/>
</dbReference>
<feature type="binding site" evidence="8">
    <location>
        <position position="92"/>
    </location>
    <ligand>
        <name>L-glutamine</name>
        <dbReference type="ChEBI" id="CHEBI:58359"/>
    </ligand>
</feature>
<comment type="caution">
    <text evidence="9">The sequence shown here is derived from an EMBL/GenBank/DDBJ whole genome shotgun (WGS) entry which is preliminary data.</text>
</comment>
<dbReference type="PATRIC" id="fig|265546.4.peg.2826"/>
<dbReference type="GO" id="GO:0005524">
    <property type="term" value="F:ATP binding"/>
    <property type="evidence" value="ECO:0007669"/>
    <property type="project" value="UniProtKB-KW"/>
</dbReference>
<dbReference type="SUPFAM" id="SSF52402">
    <property type="entry name" value="Adenine nucleotide alpha hydrolases-like"/>
    <property type="match status" value="1"/>
</dbReference>
<dbReference type="GeneID" id="7036444"/>
<keyword evidence="10" id="KW-1185">Reference proteome</keyword>
<feature type="binding site" evidence="8">
    <location>
        <position position="274"/>
    </location>
    <ligand>
        <name>ATP</name>
        <dbReference type="ChEBI" id="CHEBI:30616"/>
    </ligand>
</feature>
<dbReference type="Pfam" id="PF13537">
    <property type="entry name" value="GATase_7"/>
    <property type="match status" value="1"/>
</dbReference>
<keyword evidence="6" id="KW-0061">Asparagine biosynthesis</keyword>
<keyword evidence="9" id="KW-0436">Ligase</keyword>
<keyword evidence="6" id="KW-0028">Amino-acid biosynthesis</keyword>
<dbReference type="PROSITE" id="PS51278">
    <property type="entry name" value="GATASE_TYPE_2"/>
    <property type="match status" value="1"/>
</dbReference>
<dbReference type="SUPFAM" id="SSF56235">
    <property type="entry name" value="N-terminal nucleophile aminohydrolases (Ntn hydrolases)"/>
    <property type="match status" value="1"/>
</dbReference>
<evidence type="ECO:0000256" key="1">
    <source>
        <dbReference type="ARBA" id="ARBA00005187"/>
    </source>
</evidence>
<evidence type="ECO:0000256" key="6">
    <source>
        <dbReference type="ARBA" id="ARBA00022888"/>
    </source>
</evidence>
<dbReference type="EMBL" id="JXTG01000029">
    <property type="protein sequence ID" value="KIP20012.1"/>
    <property type="molecule type" value="Genomic_DNA"/>
</dbReference>
<dbReference type="Proteomes" id="UP000032047">
    <property type="component" value="Unassembled WGS sequence"/>
</dbReference>
<sequence length="508" mass="58554">MVRCTGFGLIVSPDRHNEVVEWPFAVQGINSTRFERIENLEYSSVIRGEENCVKTAYMIEEDIAIWMIGEVYNRESIWNTIIGEEKNSSDLDVDLLLNLIRLYGTTALRLVNGRFAAVIRFRDRLLLVTDHAGTIPLYFHISKNSIYVATEAKALILGGNLSPGLRKFEDRTFEQNMIETIFKGINRVPIGSIIEINLRTFEMKKEHHWRMPSERLVISEEKACHLLYETLDKAVEFQKGENDSVGVILSGGIDSSAITSLIAPKVTKLYTFSIGTESANEFEYAKLVADRYQTDHHEFLIREEEFLEKLPHVVWAAEVPHAEFIEYLTPVYITYQHARSFTNRILTGYGSDILFGGMLDPHMSIEELDNYIQRDVLSIDGSNEFTHTIGLVHGIWTTHPYWDREFLRITLQLDPRLKNLHGIEKYILRKSFESFLPQRNVWRKKIGVHQSTGTENAFTKWVNENIRGNEPLAVRKNKIIYNLLQTLYVEGANPDEININNSRVLINQ</sequence>
<keyword evidence="5 8" id="KW-0067">ATP-binding</keyword>
<evidence type="ECO:0000256" key="4">
    <source>
        <dbReference type="ARBA" id="ARBA00022741"/>
    </source>
</evidence>
<evidence type="ECO:0000256" key="2">
    <source>
        <dbReference type="ARBA" id="ARBA00005752"/>
    </source>
</evidence>
<accession>A0A0D0HL34</accession>
<reference evidence="9 10" key="1">
    <citation type="submission" date="2015-01" db="EMBL/GenBank/DDBJ databases">
        <title>Genome sequence of Anoxybacillus ayderensis strain AB04.</title>
        <authorList>
            <person name="Belduz A.O."/>
            <person name="Canakci S."/>
            <person name="Chan K.-G."/>
            <person name="Kahar U.M."/>
            <person name="Yaakob A.S."/>
            <person name="Chan C.S."/>
            <person name="Goh K.M."/>
        </authorList>
    </citation>
    <scope>NUCLEOTIDE SEQUENCE [LARGE SCALE GENOMIC DNA]</scope>
    <source>
        <strain evidence="9 10">AB04</strain>
    </source>
</reference>
<dbReference type="CDD" id="cd01991">
    <property type="entry name" value="Asn_synthase_B_C"/>
    <property type="match status" value="1"/>
</dbReference>
<dbReference type="GO" id="GO:0006529">
    <property type="term" value="P:asparagine biosynthetic process"/>
    <property type="evidence" value="ECO:0007669"/>
    <property type="project" value="UniProtKB-KW"/>
</dbReference>
<dbReference type="Gene3D" id="3.40.50.620">
    <property type="entry name" value="HUPs"/>
    <property type="match status" value="1"/>
</dbReference>
<name>A0A0D0HL34_9BACL</name>
<evidence type="ECO:0000256" key="7">
    <source>
        <dbReference type="ARBA" id="ARBA00048741"/>
    </source>
</evidence>